<reference evidence="1" key="1">
    <citation type="submission" date="2018-05" db="EMBL/GenBank/DDBJ databases">
        <authorList>
            <person name="Lanie J.A."/>
            <person name="Ng W.-L."/>
            <person name="Kazmierczak K.M."/>
            <person name="Andrzejewski T.M."/>
            <person name="Davidsen T.M."/>
            <person name="Wayne K.J."/>
            <person name="Tettelin H."/>
            <person name="Glass J.I."/>
            <person name="Rusch D."/>
            <person name="Podicherti R."/>
            <person name="Tsui H.-C.T."/>
            <person name="Winkler M.E."/>
        </authorList>
    </citation>
    <scope>NUCLEOTIDE SEQUENCE</scope>
</reference>
<sequence length="69" mass="7991">MVRELLRKMNDKQLKPHVDTLLNASSILFQQKNDKDKIYSLHEPHVECISKGKAHKLYVFGTKVSIART</sequence>
<dbReference type="EMBL" id="UINC01111900">
    <property type="protein sequence ID" value="SVC80457.1"/>
    <property type="molecule type" value="Genomic_DNA"/>
</dbReference>
<accession>A0A382Q5Z7</accession>
<dbReference type="AlphaFoldDB" id="A0A382Q5Z7"/>
<protein>
    <submittedName>
        <fullName evidence="1">Uncharacterized protein</fullName>
    </submittedName>
</protein>
<organism evidence="1">
    <name type="scientific">marine metagenome</name>
    <dbReference type="NCBI Taxonomy" id="408172"/>
    <lineage>
        <taxon>unclassified sequences</taxon>
        <taxon>metagenomes</taxon>
        <taxon>ecological metagenomes</taxon>
    </lineage>
</organism>
<evidence type="ECO:0000313" key="1">
    <source>
        <dbReference type="EMBL" id="SVC80457.1"/>
    </source>
</evidence>
<proteinExistence type="predicted"/>
<name>A0A382Q5Z7_9ZZZZ</name>
<gene>
    <name evidence="1" type="ORF">METZ01_LOCUS333311</name>
</gene>